<comment type="caution">
    <text evidence="3">The sequence shown here is derived from an EMBL/GenBank/DDBJ whole genome shotgun (WGS) entry which is preliminary data.</text>
</comment>
<keyword evidence="4" id="KW-1185">Reference proteome</keyword>
<protein>
    <submittedName>
        <fullName evidence="3">Protein YceI</fullName>
    </submittedName>
</protein>
<dbReference type="Proteomes" id="UP001248067">
    <property type="component" value="Unassembled WGS sequence"/>
</dbReference>
<dbReference type="PANTHER" id="PTHR34406">
    <property type="entry name" value="PROTEIN YCEI"/>
    <property type="match status" value="1"/>
</dbReference>
<evidence type="ECO:0000256" key="1">
    <source>
        <dbReference type="SAM" id="SignalP"/>
    </source>
</evidence>
<dbReference type="RefSeq" id="WP_175894299.1">
    <property type="nucleotide sequence ID" value="NZ_CADFDQ010000006.1"/>
</dbReference>
<feature type="signal peptide" evidence="1">
    <location>
        <begin position="1"/>
        <end position="24"/>
    </location>
</feature>
<accession>A0ABU2DX99</accession>
<gene>
    <name evidence="3" type="primary">yceI_1</name>
    <name evidence="3" type="ORF">FEQ00_00619</name>
</gene>
<dbReference type="PANTHER" id="PTHR34406:SF1">
    <property type="entry name" value="PROTEIN YCEI"/>
    <property type="match status" value="1"/>
</dbReference>
<proteinExistence type="predicted"/>
<dbReference type="EMBL" id="VJSY01000003">
    <property type="protein sequence ID" value="MDR8752217.1"/>
    <property type="molecule type" value="Genomic_DNA"/>
</dbReference>
<dbReference type="InterPro" id="IPR007372">
    <property type="entry name" value="Lipid/polyisoprenoid-bd_YceI"/>
</dbReference>
<dbReference type="SUPFAM" id="SSF101874">
    <property type="entry name" value="YceI-like"/>
    <property type="match status" value="1"/>
</dbReference>
<keyword evidence="1" id="KW-0732">Signal</keyword>
<dbReference type="Pfam" id="PF04264">
    <property type="entry name" value="YceI"/>
    <property type="match status" value="1"/>
</dbReference>
<reference evidence="3 4" key="1">
    <citation type="submission" date="2019-06" db="EMBL/GenBank/DDBJ databases">
        <title>Evolution of Burkholderia multivorans in the lungs of Cystic Fibrosis patients.</title>
        <authorList>
            <person name="Moreira L.M."/>
        </authorList>
    </citation>
    <scope>NUCLEOTIDE SEQUENCE [LARGE SCALE GENOMIC DNA]</scope>
    <source>
        <strain evidence="3 4">VC13239</strain>
    </source>
</reference>
<dbReference type="InterPro" id="IPR036761">
    <property type="entry name" value="TTHA0802/YceI-like_sf"/>
</dbReference>
<evidence type="ECO:0000313" key="4">
    <source>
        <dbReference type="Proteomes" id="UP001248067"/>
    </source>
</evidence>
<name>A0ABU2DX99_9BURK</name>
<evidence type="ECO:0000259" key="2">
    <source>
        <dbReference type="SMART" id="SM00867"/>
    </source>
</evidence>
<organism evidence="3 4">
    <name type="scientific">Burkholderia pseudomultivorans</name>
    <dbReference type="NCBI Taxonomy" id="1207504"/>
    <lineage>
        <taxon>Bacteria</taxon>
        <taxon>Pseudomonadati</taxon>
        <taxon>Pseudomonadota</taxon>
        <taxon>Betaproteobacteria</taxon>
        <taxon>Burkholderiales</taxon>
        <taxon>Burkholderiaceae</taxon>
        <taxon>Burkholderia</taxon>
        <taxon>Burkholderia cepacia complex</taxon>
    </lineage>
</organism>
<feature type="chain" id="PRO_5045491059" evidence="1">
    <location>
        <begin position="25"/>
        <end position="184"/>
    </location>
</feature>
<dbReference type="Gene3D" id="2.40.128.110">
    <property type="entry name" value="Lipid/polyisoprenoid-binding, YceI-like"/>
    <property type="match status" value="1"/>
</dbReference>
<feature type="domain" description="Lipid/polyisoprenoid-binding YceI-like" evidence="2">
    <location>
        <begin position="23"/>
        <end position="183"/>
    </location>
</feature>
<sequence length="184" mass="19623">MKRRNMVIAMLAALGWAAATPSQARVDIARSSVVATITQMNVPVDGKFGKFVADVSFGPDHPEKGSATVVVDTASYDLGDEGFNHEARGSAWFDATAYPKATFRSTGIRSAGVGTFEVTGQLTIKGMSKSVVVPVKYAKQGMTDTYDGVLAIKRSDFKVGTGEWVDTSVVGDSIKVKFHIVNVK</sequence>
<dbReference type="SMART" id="SM00867">
    <property type="entry name" value="YceI"/>
    <property type="match status" value="1"/>
</dbReference>
<evidence type="ECO:0000313" key="3">
    <source>
        <dbReference type="EMBL" id="MDR8752217.1"/>
    </source>
</evidence>